<organism evidence="3 4">
    <name type="scientific">Vigna radiata var. radiata</name>
    <name type="common">Mung bean</name>
    <name type="synonym">Phaseolus aureus</name>
    <dbReference type="NCBI Taxonomy" id="3916"/>
    <lineage>
        <taxon>Eukaryota</taxon>
        <taxon>Viridiplantae</taxon>
        <taxon>Streptophyta</taxon>
        <taxon>Embryophyta</taxon>
        <taxon>Tracheophyta</taxon>
        <taxon>Spermatophyta</taxon>
        <taxon>Magnoliopsida</taxon>
        <taxon>eudicotyledons</taxon>
        <taxon>Gunneridae</taxon>
        <taxon>Pentapetalae</taxon>
        <taxon>rosids</taxon>
        <taxon>fabids</taxon>
        <taxon>Fabales</taxon>
        <taxon>Fabaceae</taxon>
        <taxon>Papilionoideae</taxon>
        <taxon>50 kb inversion clade</taxon>
        <taxon>NPAAA clade</taxon>
        <taxon>indigoferoid/millettioid clade</taxon>
        <taxon>Phaseoleae</taxon>
        <taxon>Vigna</taxon>
    </lineage>
</organism>
<sequence length="358" mass="41185">MFTFALNVLQDSKGIQNHLPTLQTLNITFSDAERIFCLNEDEMIGQQVSLRLEKLKLKFLPQMTYIWVGPNNSLTLQHLTKLKIWNCGKLEVIFPKSVVRYLPELKKVTIRDCMELKQIVEEDRSNLLSIDGGSEVEEIIGCDKEASKNYFAFPNLEELEIIQCDSLEVVFSKSVVRCLPKLNVLVIRKCKELREIIEGDKNLSNLVSHQPCFPKLEALHVDDCHKLKRLFSGSVSNDLPNLHLLAINGANELEELVGCKKGKIKVELPKLKLLIFMHLENFSQEIELHNLKNCIVYKCPKLTLTSTTTLQKLRHDFPYEDFMNTELGISTFRDILEGISYKYSQVRTNQSMNINNKK</sequence>
<dbReference type="PANTHER" id="PTHR33463:SF204">
    <property type="entry name" value="NB-ARC DOMAIN-CONTAINING PROTEIN"/>
    <property type="match status" value="1"/>
</dbReference>
<keyword evidence="3" id="KW-1185">Reference proteome</keyword>
<feature type="domain" description="Disease resistance protein At4g27190-like leucine-rich repeats" evidence="2">
    <location>
        <begin position="146"/>
        <end position="191"/>
    </location>
</feature>
<evidence type="ECO:0000259" key="2">
    <source>
        <dbReference type="Pfam" id="PF23247"/>
    </source>
</evidence>
<dbReference type="Gene3D" id="3.80.10.10">
    <property type="entry name" value="Ribonuclease Inhibitor"/>
    <property type="match status" value="1"/>
</dbReference>
<name>A0A3Q0ESA5_VIGRR</name>
<protein>
    <submittedName>
        <fullName evidence="4">Uncharacterized protein LOC111241074</fullName>
    </submittedName>
</protein>
<dbReference type="OrthoDB" id="1437012at2759"/>
<gene>
    <name evidence="4" type="primary">LOC111241074</name>
</gene>
<feature type="domain" description="Disease resistance protein At4g27190-like leucine-rich repeats" evidence="2">
    <location>
        <begin position="15"/>
        <end position="113"/>
    </location>
</feature>
<dbReference type="InterPro" id="IPR050905">
    <property type="entry name" value="Plant_NBS-LRR"/>
</dbReference>
<dbReference type="Proteomes" id="UP000087766">
    <property type="component" value="Unplaced"/>
</dbReference>
<dbReference type="InterPro" id="IPR057135">
    <property type="entry name" value="At4g27190-like_LRR"/>
</dbReference>
<accession>A0A3Q0ESA5</accession>
<dbReference type="Pfam" id="PF23247">
    <property type="entry name" value="LRR_RPS2"/>
    <property type="match status" value="2"/>
</dbReference>
<dbReference type="PANTHER" id="PTHR33463">
    <property type="entry name" value="NB-ARC DOMAIN-CONTAINING PROTEIN-RELATED"/>
    <property type="match status" value="1"/>
</dbReference>
<dbReference type="InterPro" id="IPR032675">
    <property type="entry name" value="LRR_dom_sf"/>
</dbReference>
<dbReference type="GeneID" id="111241074"/>
<reference evidence="4" key="1">
    <citation type="submission" date="2025-08" db="UniProtKB">
        <authorList>
            <consortium name="RefSeq"/>
        </authorList>
    </citation>
    <scope>IDENTIFICATION</scope>
    <source>
        <tissue evidence="4">Leaf</tissue>
    </source>
</reference>
<evidence type="ECO:0000256" key="1">
    <source>
        <dbReference type="ARBA" id="ARBA00022821"/>
    </source>
</evidence>
<proteinExistence type="predicted"/>
<evidence type="ECO:0000313" key="3">
    <source>
        <dbReference type="Proteomes" id="UP000087766"/>
    </source>
</evidence>
<dbReference type="RefSeq" id="XP_022633329.1">
    <property type="nucleotide sequence ID" value="XM_022777608.1"/>
</dbReference>
<keyword evidence="1" id="KW-0611">Plant defense</keyword>
<evidence type="ECO:0000313" key="4">
    <source>
        <dbReference type="RefSeq" id="XP_022633329.1"/>
    </source>
</evidence>
<dbReference type="KEGG" id="vra:111241074"/>
<dbReference type="AlphaFoldDB" id="A0A3Q0ESA5"/>
<dbReference type="SUPFAM" id="SSF52047">
    <property type="entry name" value="RNI-like"/>
    <property type="match status" value="1"/>
</dbReference>